<keyword evidence="1" id="KW-0175">Coiled coil</keyword>
<evidence type="ECO:0000313" key="3">
    <source>
        <dbReference type="Proteomes" id="UP000253562"/>
    </source>
</evidence>
<evidence type="ECO:0000256" key="1">
    <source>
        <dbReference type="SAM" id="Coils"/>
    </source>
</evidence>
<dbReference type="RefSeq" id="WP_114367791.1">
    <property type="nucleotide sequence ID" value="NZ_QPEX01000010.1"/>
</dbReference>
<accession>A0A368KWK1</accession>
<proteinExistence type="predicted"/>
<reference evidence="2 3" key="1">
    <citation type="submission" date="2018-07" db="EMBL/GenBank/DDBJ databases">
        <title>Comparative genomes isolates from brazilian mangrove.</title>
        <authorList>
            <person name="De Araujo J.E."/>
            <person name="Taketani R.G."/>
            <person name="Silva M.C.P."/>
            <person name="Lourenco M.V."/>
            <person name="Oliveira V.M."/>
            <person name="Andreote F.D."/>
        </authorList>
    </citation>
    <scope>NUCLEOTIDE SEQUENCE [LARGE SCALE GENOMIC DNA]</scope>
    <source>
        <strain evidence="2 3">HEX PRIS-MGV</strain>
    </source>
</reference>
<evidence type="ECO:0000313" key="2">
    <source>
        <dbReference type="EMBL" id="RCS54729.1"/>
    </source>
</evidence>
<dbReference type="AlphaFoldDB" id="A0A368KWK1"/>
<dbReference type="OrthoDB" id="284884at2"/>
<organism evidence="2 3">
    <name type="scientific">Bremerella cremea</name>
    <dbReference type="NCBI Taxonomy" id="1031537"/>
    <lineage>
        <taxon>Bacteria</taxon>
        <taxon>Pseudomonadati</taxon>
        <taxon>Planctomycetota</taxon>
        <taxon>Planctomycetia</taxon>
        <taxon>Pirellulales</taxon>
        <taxon>Pirellulaceae</taxon>
        <taxon>Bremerella</taxon>
    </lineage>
</organism>
<dbReference type="Proteomes" id="UP000253562">
    <property type="component" value="Unassembled WGS sequence"/>
</dbReference>
<feature type="coiled-coil region" evidence="1">
    <location>
        <begin position="58"/>
        <end position="85"/>
    </location>
</feature>
<name>A0A368KWK1_9BACT</name>
<comment type="caution">
    <text evidence="2">The sequence shown here is derived from an EMBL/GenBank/DDBJ whole genome shotgun (WGS) entry which is preliminary data.</text>
</comment>
<gene>
    <name evidence="2" type="ORF">DTL42_06275</name>
</gene>
<sequence>MNIAAALPIGIGAASLAAGTIQSAAEGFFSLLERDTEEISAEASSESSQALDTFLAANGQLNGQAEDIRDEIKRLLSRFEDILRRSAHSSGIKLPESYQLRFNSDGTLQDDPGDPFAQQVNSLLESSPEAASLLANIAAQTNALKAAADQARFAQTYNQNPEEAVEALSQDQQKQTSLSVTFVGGEPTNYQLVSV</sequence>
<dbReference type="EMBL" id="QPEX01000010">
    <property type="protein sequence ID" value="RCS54729.1"/>
    <property type="molecule type" value="Genomic_DNA"/>
</dbReference>
<protein>
    <submittedName>
        <fullName evidence="2">Uncharacterized protein</fullName>
    </submittedName>
</protein>